<evidence type="ECO:0000256" key="10">
    <source>
        <dbReference type="ARBA" id="ARBA00022989"/>
    </source>
</evidence>
<sequence length="855" mass="96171">MKNKGKKKIGRVMKKIWKESRVNILIIILLLGVSVAFLHVLQKSLLNNAQQVGQALSENYSIEEEGNINAYEMLIRMGADSIDRLIKAGAGETELTLWIQGFLESIGDIMGDDVIDPYAIVDGTIIAANPWTGDAEFNISQAGWYQEAMAADGEVIFTDTYQDSIYNRPVITIAARCQDSENVIAFDVFPENFHIDSNSVQLPESSSYFLCDKSGQLLYYETSLDVTEDSLQAFVSNLYVRIQNGEMSDPDAYIIDLNGERRGVYYNEAQNGWMSIITIPYRTILQDLRELAVILVIVFLAFLTFTVAMSIRDYRLSRDVEKTNETVRVLGNSYYAIYRVGVRESTYDMIKASDDVRGLLPKIGDYSQFIKIAGQFIETAAYTDFMESFSIDNIRQLVKKRVRDFGGDFLRRFGNEYRWVSVHMLFDESLSHDNEVVLCFKEVGQEREGQLRQLELLKNSLENAKNSEESQKRFFSSMSHDMRTPLNAIIGLSELAKGQVSHPEKMEEYLEKINFSSRQLLGLINDILEMSRLEQKEITLNSRRFDLNQCVRDAAAVFDHQAQKEGKSYDISIEMTDRMVIGDAFRLTQILNNLLSNAFKFTSPGGHIRLQALQIENQSHGTYQFIVKDDGVGMSQAFLEKIFIPYERETRFGAKNVAGTGLGMAIVKSIVTQMDGEILVESQLHEGSCFTVTIPFVIASDQDSPRAISDAPGQKREDPSFSLEGRKILLAEDNEINMEIATEILEASGVNVVQAWNGQEAVDLFSSSEEYAFDAILMDMQMPEKNGCDAAREIRRMNRKDAGAIPIIAVTANAFAEDVAATTEAGMDAHISKPINFELLCKTLEALVLAYKPQA</sequence>
<evidence type="ECO:0000313" key="17">
    <source>
        <dbReference type="EMBL" id="HIS46752.1"/>
    </source>
</evidence>
<keyword evidence="8 14" id="KW-0812">Transmembrane</keyword>
<feature type="domain" description="Response regulatory" evidence="16">
    <location>
        <begin position="727"/>
        <end position="848"/>
    </location>
</feature>
<dbReference type="SMART" id="SM00448">
    <property type="entry name" value="REC"/>
    <property type="match status" value="1"/>
</dbReference>
<dbReference type="InterPro" id="IPR011006">
    <property type="entry name" value="CheY-like_superfamily"/>
</dbReference>
<evidence type="ECO:0000256" key="3">
    <source>
        <dbReference type="ARBA" id="ARBA00012438"/>
    </source>
</evidence>
<evidence type="ECO:0000259" key="16">
    <source>
        <dbReference type="PROSITE" id="PS50110"/>
    </source>
</evidence>
<dbReference type="PANTHER" id="PTHR43047:SF66">
    <property type="entry name" value="HISKA"/>
    <property type="match status" value="1"/>
</dbReference>
<evidence type="ECO:0000259" key="15">
    <source>
        <dbReference type="PROSITE" id="PS50109"/>
    </source>
</evidence>
<dbReference type="AlphaFoldDB" id="A0A9D1JQ39"/>
<evidence type="ECO:0000256" key="14">
    <source>
        <dbReference type="SAM" id="Phobius"/>
    </source>
</evidence>
<evidence type="ECO:0000256" key="4">
    <source>
        <dbReference type="ARBA" id="ARBA00018672"/>
    </source>
</evidence>
<dbReference type="InterPro" id="IPR001789">
    <property type="entry name" value="Sig_transdc_resp-reg_receiver"/>
</dbReference>
<reference evidence="17" key="2">
    <citation type="journal article" date="2021" name="PeerJ">
        <title>Extensive microbial diversity within the chicken gut microbiome revealed by metagenomics and culture.</title>
        <authorList>
            <person name="Gilroy R."/>
            <person name="Ravi A."/>
            <person name="Getino M."/>
            <person name="Pursley I."/>
            <person name="Horton D.L."/>
            <person name="Alikhan N.F."/>
            <person name="Baker D."/>
            <person name="Gharbi K."/>
            <person name="Hall N."/>
            <person name="Watson M."/>
            <person name="Adriaenssens E.M."/>
            <person name="Foster-Nyarko E."/>
            <person name="Jarju S."/>
            <person name="Secka A."/>
            <person name="Antonio M."/>
            <person name="Oren A."/>
            <person name="Chaudhuri R.R."/>
            <person name="La Ragione R."/>
            <person name="Hildebrand F."/>
            <person name="Pallen M.J."/>
        </authorList>
    </citation>
    <scope>NUCLEOTIDE SEQUENCE</scope>
    <source>
        <strain evidence="17">CHK178-757</strain>
    </source>
</reference>
<evidence type="ECO:0000256" key="2">
    <source>
        <dbReference type="ARBA" id="ARBA00004651"/>
    </source>
</evidence>
<dbReference type="InterPro" id="IPR004358">
    <property type="entry name" value="Sig_transdc_His_kin-like_C"/>
</dbReference>
<dbReference type="SUPFAM" id="SSF47384">
    <property type="entry name" value="Homodimeric domain of signal transducing histidine kinase"/>
    <property type="match status" value="1"/>
</dbReference>
<evidence type="ECO:0000256" key="6">
    <source>
        <dbReference type="ARBA" id="ARBA00022553"/>
    </source>
</evidence>
<keyword evidence="9" id="KW-0418">Kinase</keyword>
<comment type="subcellular location">
    <subcellularLocation>
        <location evidence="2">Cell membrane</location>
        <topology evidence="2">Multi-pass membrane protein</topology>
    </subcellularLocation>
</comment>
<evidence type="ECO:0000256" key="13">
    <source>
        <dbReference type="PROSITE-ProRule" id="PRU00169"/>
    </source>
</evidence>
<dbReference type="GO" id="GO:0009927">
    <property type="term" value="F:histidine phosphotransfer kinase activity"/>
    <property type="evidence" value="ECO:0007669"/>
    <property type="project" value="TreeGrafter"/>
</dbReference>
<dbReference type="InterPro" id="IPR005467">
    <property type="entry name" value="His_kinase_dom"/>
</dbReference>
<comment type="caution">
    <text evidence="17">The sequence shown here is derived from an EMBL/GenBank/DDBJ whole genome shotgun (WGS) entry which is preliminary data.</text>
</comment>
<evidence type="ECO:0000256" key="1">
    <source>
        <dbReference type="ARBA" id="ARBA00000085"/>
    </source>
</evidence>
<dbReference type="CDD" id="cd12914">
    <property type="entry name" value="PDC1_DGC_like"/>
    <property type="match status" value="1"/>
</dbReference>
<reference evidence="17" key="1">
    <citation type="submission" date="2020-10" db="EMBL/GenBank/DDBJ databases">
        <authorList>
            <person name="Gilroy R."/>
        </authorList>
    </citation>
    <scope>NUCLEOTIDE SEQUENCE</scope>
    <source>
        <strain evidence="17">CHK178-757</strain>
    </source>
</reference>
<keyword evidence="5" id="KW-1003">Cell membrane</keyword>
<evidence type="ECO:0000256" key="11">
    <source>
        <dbReference type="ARBA" id="ARBA00023012"/>
    </source>
</evidence>
<dbReference type="InterPro" id="IPR036890">
    <property type="entry name" value="HATPase_C_sf"/>
</dbReference>
<accession>A0A9D1JQ39</accession>
<keyword evidence="7" id="KW-0808">Transferase</keyword>
<proteinExistence type="predicted"/>
<evidence type="ECO:0000256" key="12">
    <source>
        <dbReference type="ARBA" id="ARBA00024867"/>
    </source>
</evidence>
<keyword evidence="14" id="KW-0472">Membrane</keyword>
<dbReference type="PRINTS" id="PR00344">
    <property type="entry name" value="BCTRLSENSOR"/>
</dbReference>
<comment type="function">
    <text evidence="12">May play the central regulatory role in sporulation. It may be an element of the effector pathway responsible for the activation of sporulation genes in response to nutritional stress. Spo0A may act in concert with spo0H (a sigma factor) to control the expression of some genes that are critical to the sporulation process.</text>
</comment>
<dbReference type="Gene3D" id="3.30.565.10">
    <property type="entry name" value="Histidine kinase-like ATPase, C-terminal domain"/>
    <property type="match status" value="1"/>
</dbReference>
<name>A0A9D1JQ39_9FIRM</name>
<dbReference type="InterPro" id="IPR003594">
    <property type="entry name" value="HATPase_dom"/>
</dbReference>
<evidence type="ECO:0000313" key="18">
    <source>
        <dbReference type="Proteomes" id="UP000823927"/>
    </source>
</evidence>
<protein>
    <recommendedName>
        <fullName evidence="4">Stage 0 sporulation protein A homolog</fullName>
        <ecNumber evidence="3">2.7.13.3</ecNumber>
    </recommendedName>
</protein>
<gene>
    <name evidence="17" type="ORF">IAB46_04165</name>
</gene>
<keyword evidence="10 14" id="KW-1133">Transmembrane helix</keyword>
<dbReference type="GO" id="GO:0000155">
    <property type="term" value="F:phosphorelay sensor kinase activity"/>
    <property type="evidence" value="ECO:0007669"/>
    <property type="project" value="InterPro"/>
</dbReference>
<dbReference type="SMART" id="SM00388">
    <property type="entry name" value="HisKA"/>
    <property type="match status" value="1"/>
</dbReference>
<keyword evidence="11" id="KW-0902">Two-component regulatory system</keyword>
<dbReference type="EC" id="2.7.13.3" evidence="3"/>
<dbReference type="Gene3D" id="3.30.450.20">
    <property type="entry name" value="PAS domain"/>
    <property type="match status" value="1"/>
</dbReference>
<dbReference type="PANTHER" id="PTHR43047">
    <property type="entry name" value="TWO-COMPONENT HISTIDINE PROTEIN KINASE"/>
    <property type="match status" value="1"/>
</dbReference>
<dbReference type="SUPFAM" id="SSF103190">
    <property type="entry name" value="Sensory domain-like"/>
    <property type="match status" value="1"/>
</dbReference>
<dbReference type="Pfam" id="PF02518">
    <property type="entry name" value="HATPase_c"/>
    <property type="match status" value="1"/>
</dbReference>
<dbReference type="SMART" id="SM00387">
    <property type="entry name" value="HATPase_c"/>
    <property type="match status" value="1"/>
</dbReference>
<evidence type="ECO:0000256" key="5">
    <source>
        <dbReference type="ARBA" id="ARBA00022475"/>
    </source>
</evidence>
<dbReference type="EMBL" id="DVIT01000015">
    <property type="protein sequence ID" value="HIS46752.1"/>
    <property type="molecule type" value="Genomic_DNA"/>
</dbReference>
<dbReference type="CDD" id="cd00082">
    <property type="entry name" value="HisKA"/>
    <property type="match status" value="1"/>
</dbReference>
<evidence type="ECO:0000256" key="7">
    <source>
        <dbReference type="ARBA" id="ARBA00022679"/>
    </source>
</evidence>
<evidence type="ECO:0000256" key="9">
    <source>
        <dbReference type="ARBA" id="ARBA00022777"/>
    </source>
</evidence>
<dbReference type="SUPFAM" id="SSF55874">
    <property type="entry name" value="ATPase domain of HSP90 chaperone/DNA topoisomerase II/histidine kinase"/>
    <property type="match status" value="1"/>
</dbReference>
<dbReference type="CDD" id="cd17546">
    <property type="entry name" value="REC_hyHK_CKI1_RcsC-like"/>
    <property type="match status" value="1"/>
</dbReference>
<feature type="transmembrane region" description="Helical" evidence="14">
    <location>
        <begin position="21"/>
        <end position="41"/>
    </location>
</feature>
<dbReference type="Pfam" id="PF00512">
    <property type="entry name" value="HisKA"/>
    <property type="match status" value="1"/>
</dbReference>
<organism evidence="17 18">
    <name type="scientific">Candidatus Scybalocola faecigallinarum</name>
    <dbReference type="NCBI Taxonomy" id="2840941"/>
    <lineage>
        <taxon>Bacteria</taxon>
        <taxon>Bacillati</taxon>
        <taxon>Bacillota</taxon>
        <taxon>Clostridia</taxon>
        <taxon>Lachnospirales</taxon>
        <taxon>Lachnospiraceae</taxon>
        <taxon>Lachnospiraceae incertae sedis</taxon>
        <taxon>Candidatus Scybalocola (ex Gilroy et al. 2021)</taxon>
    </lineage>
</organism>
<keyword evidence="6 13" id="KW-0597">Phosphoprotein</keyword>
<comment type="catalytic activity">
    <reaction evidence="1">
        <text>ATP + protein L-histidine = ADP + protein N-phospho-L-histidine.</text>
        <dbReference type="EC" id="2.7.13.3"/>
    </reaction>
</comment>
<dbReference type="PROSITE" id="PS50109">
    <property type="entry name" value="HIS_KIN"/>
    <property type="match status" value="1"/>
</dbReference>
<dbReference type="Gene3D" id="1.10.287.130">
    <property type="match status" value="1"/>
</dbReference>
<dbReference type="GO" id="GO:0005886">
    <property type="term" value="C:plasma membrane"/>
    <property type="evidence" value="ECO:0007669"/>
    <property type="project" value="UniProtKB-SubCell"/>
</dbReference>
<dbReference type="SUPFAM" id="SSF52172">
    <property type="entry name" value="CheY-like"/>
    <property type="match status" value="1"/>
</dbReference>
<dbReference type="Pfam" id="PF00072">
    <property type="entry name" value="Response_reg"/>
    <property type="match status" value="1"/>
</dbReference>
<dbReference type="PROSITE" id="PS50110">
    <property type="entry name" value="RESPONSE_REGULATORY"/>
    <property type="match status" value="1"/>
</dbReference>
<feature type="domain" description="Histidine kinase" evidence="15">
    <location>
        <begin position="477"/>
        <end position="698"/>
    </location>
</feature>
<dbReference type="InterPro" id="IPR029151">
    <property type="entry name" value="Sensor-like_sf"/>
</dbReference>
<feature type="modified residue" description="4-aspartylphosphate" evidence="13">
    <location>
        <position position="779"/>
    </location>
</feature>
<dbReference type="InterPro" id="IPR036097">
    <property type="entry name" value="HisK_dim/P_sf"/>
</dbReference>
<dbReference type="InterPro" id="IPR003661">
    <property type="entry name" value="HisK_dim/P_dom"/>
</dbReference>
<dbReference type="Proteomes" id="UP000823927">
    <property type="component" value="Unassembled WGS sequence"/>
</dbReference>
<evidence type="ECO:0000256" key="8">
    <source>
        <dbReference type="ARBA" id="ARBA00022692"/>
    </source>
</evidence>
<dbReference type="Gene3D" id="3.40.50.2300">
    <property type="match status" value="1"/>
</dbReference>